<accession>A0A395SWQ7</accession>
<keyword evidence="1" id="KW-0378">Hydrolase</keyword>
<dbReference type="PANTHER" id="PTHR33886">
    <property type="entry name" value="UNSATURATED RHAMNOGALACTURONAN HYDROLASE (EUROFUNG)"/>
    <property type="match status" value="1"/>
</dbReference>
<dbReference type="EMBL" id="PXOG01000104">
    <property type="protein sequence ID" value="RGP76910.1"/>
    <property type="molecule type" value="Genomic_DNA"/>
</dbReference>
<evidence type="ECO:0000256" key="3">
    <source>
        <dbReference type="SAM" id="MobiDB-lite"/>
    </source>
</evidence>
<dbReference type="GO" id="GO:0016787">
    <property type="term" value="F:hydrolase activity"/>
    <property type="evidence" value="ECO:0007669"/>
    <property type="project" value="UniProtKB-KW"/>
</dbReference>
<proteinExistence type="predicted"/>
<keyword evidence="5" id="KW-1185">Reference proteome</keyword>
<keyword evidence="2" id="KW-0539">Nucleus</keyword>
<dbReference type="GO" id="GO:0005975">
    <property type="term" value="P:carbohydrate metabolic process"/>
    <property type="evidence" value="ECO:0007669"/>
    <property type="project" value="InterPro"/>
</dbReference>
<organism evidence="4 5">
    <name type="scientific">Fusarium longipes</name>
    <dbReference type="NCBI Taxonomy" id="694270"/>
    <lineage>
        <taxon>Eukaryota</taxon>
        <taxon>Fungi</taxon>
        <taxon>Dikarya</taxon>
        <taxon>Ascomycota</taxon>
        <taxon>Pezizomycotina</taxon>
        <taxon>Sordariomycetes</taxon>
        <taxon>Hypocreomycetidae</taxon>
        <taxon>Hypocreales</taxon>
        <taxon>Nectriaceae</taxon>
        <taxon>Fusarium</taxon>
    </lineage>
</organism>
<dbReference type="InterPro" id="IPR012341">
    <property type="entry name" value="6hp_glycosidase-like_sf"/>
</dbReference>
<comment type="caution">
    <text evidence="4">The sequence shown here is derived from an EMBL/GenBank/DDBJ whole genome shotgun (WGS) entry which is preliminary data.</text>
</comment>
<dbReference type="InterPro" id="IPR008928">
    <property type="entry name" value="6-hairpin_glycosidase_sf"/>
</dbReference>
<evidence type="ECO:0000256" key="2">
    <source>
        <dbReference type="ARBA" id="ARBA00023242"/>
    </source>
</evidence>
<dbReference type="Proteomes" id="UP000266234">
    <property type="component" value="Unassembled WGS sequence"/>
</dbReference>
<gene>
    <name evidence="4" type="ORF">FLONG3_4993</name>
</gene>
<reference evidence="4 5" key="1">
    <citation type="journal article" date="2018" name="PLoS Pathog.">
        <title>Evolution of structural diversity of trichothecenes, a family of toxins produced by plant pathogenic and entomopathogenic fungi.</title>
        <authorList>
            <person name="Proctor R.H."/>
            <person name="McCormick S.P."/>
            <person name="Kim H.S."/>
            <person name="Cardoza R.E."/>
            <person name="Stanley A.M."/>
            <person name="Lindo L."/>
            <person name="Kelly A."/>
            <person name="Brown D.W."/>
            <person name="Lee T."/>
            <person name="Vaughan M.M."/>
            <person name="Alexander N.J."/>
            <person name="Busman M."/>
            <person name="Gutierrez S."/>
        </authorList>
    </citation>
    <scope>NUCLEOTIDE SEQUENCE [LARGE SCALE GENOMIC DNA]</scope>
    <source>
        <strain evidence="4 5">NRRL 20695</strain>
    </source>
</reference>
<dbReference type="InterPro" id="IPR010905">
    <property type="entry name" value="Glyco_hydro_88"/>
</dbReference>
<dbReference type="STRING" id="694270.A0A395SWQ7"/>
<evidence type="ECO:0000313" key="5">
    <source>
        <dbReference type="Proteomes" id="UP000266234"/>
    </source>
</evidence>
<name>A0A395SWQ7_9HYPO</name>
<sequence length="781" mass="87629">MIAKGITPDRGYQDAVLYLGFEKAYELTGDEKYLDWYIGQIAGPVVQENGTIKGLNTSKYILDEYRMGHNYLYLYNETGQLKYKTAANTIRRMLDKYPRTPSGGFWHQQFFRNQMWLDGIYMADTFYAKWTSLYDRDNNTAWDDILLQYELIHTNTVNESTGLHVHGWVDGQAAWADPETGRAPNVWGRALGWYFMSLVEVVQFFPPSHAGYDQLLGYLRSVAIGLKESRDSASGSWWQVMNEPYPERKGNFIESSGSSMFTWGLLKAIDLGYLDRTEYLETARGAFTSIITNFVEEDGESSIILNGTVAECGLLSSNVTFEYYVGQPTLENGQNGVGPFMLAAYEWESWAKDAVSCEGYGVRLQWVAPRTINGLQATTRMNLETRSRRLILDRPMAVNLDEIESALAKVEALSEEACCSEATTQVIGLFGVFQLLKPSPDVPSLDLERGNNHSPRPYLSPARDDPIAEPGTPTFAVAREQTKTQHALGSENSDLLSSMTATDPSCLAIPTLVQSISMDVNSSYAYDGNEHLTGVFDTSSEGWHDGSTSDISVPDDPYHTPPWLDLAGDPESEGIPFHMIYGIPEGLAILIYNSGQVIRALERERSANFDMAFIPESLTFICNSLEEQILDWPVEAESERCSKACDCPTSTSIMRHQIRAFHSALVIYFAQNVRCTAHQLLRPYVELVLENVRAAEAVKTTAQLIAGPCFWPTFIASSAALDIPRQAGFIELFEKMESYGFNAARSGHSIIREIWGKWQKERVYVPWRALIKERGITLMLT</sequence>
<evidence type="ECO:0000256" key="1">
    <source>
        <dbReference type="ARBA" id="ARBA00022801"/>
    </source>
</evidence>
<dbReference type="Pfam" id="PF07470">
    <property type="entry name" value="Glyco_hydro_88"/>
    <property type="match status" value="1"/>
</dbReference>
<feature type="region of interest" description="Disordered" evidence="3">
    <location>
        <begin position="443"/>
        <end position="470"/>
    </location>
</feature>
<dbReference type="InterPro" id="IPR021858">
    <property type="entry name" value="Fun_TF"/>
</dbReference>
<dbReference type="OrthoDB" id="540611at2759"/>
<dbReference type="Gene3D" id="1.50.10.10">
    <property type="match status" value="1"/>
</dbReference>
<dbReference type="SUPFAM" id="SSF48208">
    <property type="entry name" value="Six-hairpin glycosidases"/>
    <property type="match status" value="1"/>
</dbReference>
<dbReference type="InterPro" id="IPR052043">
    <property type="entry name" value="PolySaccharide_Degr_Enz"/>
</dbReference>
<dbReference type="PANTHER" id="PTHR33886:SF9">
    <property type="entry name" value="UNSATURATED RHAMNOGALACTURONAN HYDROLASE (EUROFUNG)"/>
    <property type="match status" value="1"/>
</dbReference>
<evidence type="ECO:0000313" key="4">
    <source>
        <dbReference type="EMBL" id="RGP76910.1"/>
    </source>
</evidence>
<protein>
    <submittedName>
        <fullName evidence="4">Uncharacterized protein</fullName>
    </submittedName>
</protein>
<dbReference type="AlphaFoldDB" id="A0A395SWQ7"/>
<dbReference type="Pfam" id="PF11951">
    <property type="entry name" value="Fungal_trans_2"/>
    <property type="match status" value="1"/>
</dbReference>